<keyword evidence="3" id="KW-0813">Transport</keyword>
<evidence type="ECO:0000313" key="11">
    <source>
        <dbReference type="EMBL" id="RKP38284.1"/>
    </source>
</evidence>
<protein>
    <recommendedName>
        <fullName evidence="13">P-type phospholipid transporter</fullName>
    </recommendedName>
</protein>
<evidence type="ECO:0000256" key="5">
    <source>
        <dbReference type="ARBA" id="ARBA00022741"/>
    </source>
</evidence>
<evidence type="ECO:0000256" key="3">
    <source>
        <dbReference type="ARBA" id="ARBA00022448"/>
    </source>
</evidence>
<dbReference type="InterPro" id="IPR018303">
    <property type="entry name" value="ATPase_P-typ_P_site"/>
</dbReference>
<dbReference type="STRING" id="215637.A0A4P9ZX91"/>
<dbReference type="PANTHER" id="PTHR24092">
    <property type="entry name" value="PROBABLE PHOSPHOLIPID-TRANSPORTING ATPASE"/>
    <property type="match status" value="1"/>
</dbReference>
<dbReference type="PROSITE" id="PS00154">
    <property type="entry name" value="ATPASE_E1_E2"/>
    <property type="match status" value="1"/>
</dbReference>
<dbReference type="GO" id="GO:0045332">
    <property type="term" value="P:phospholipid translocation"/>
    <property type="evidence" value="ECO:0007669"/>
    <property type="project" value="TreeGrafter"/>
</dbReference>
<dbReference type="FunFam" id="3.40.50.1000:FF:000001">
    <property type="entry name" value="Phospholipid-transporting ATPase IC"/>
    <property type="match status" value="1"/>
</dbReference>
<evidence type="ECO:0008006" key="13">
    <source>
        <dbReference type="Google" id="ProtNLM"/>
    </source>
</evidence>
<evidence type="ECO:0000256" key="8">
    <source>
        <dbReference type="ARBA" id="ARBA00022989"/>
    </source>
</evidence>
<dbReference type="Gene3D" id="3.40.50.1000">
    <property type="entry name" value="HAD superfamily/HAD-like"/>
    <property type="match status" value="1"/>
</dbReference>
<feature type="transmembrane region" description="Helical" evidence="10">
    <location>
        <begin position="254"/>
        <end position="276"/>
    </location>
</feature>
<dbReference type="GO" id="GO:0140326">
    <property type="term" value="F:ATPase-coupled intramembrane lipid transporter activity"/>
    <property type="evidence" value="ECO:0007669"/>
    <property type="project" value="TreeGrafter"/>
</dbReference>
<evidence type="ECO:0000256" key="4">
    <source>
        <dbReference type="ARBA" id="ARBA00022692"/>
    </source>
</evidence>
<evidence type="ECO:0000256" key="9">
    <source>
        <dbReference type="ARBA" id="ARBA00023136"/>
    </source>
</evidence>
<dbReference type="SUPFAM" id="SSF81665">
    <property type="entry name" value="Calcium ATPase, transmembrane domain M"/>
    <property type="match status" value="1"/>
</dbReference>
<dbReference type="AlphaFoldDB" id="A0A4P9ZX91"/>
<gene>
    <name evidence="11" type="ORF">BJ085DRAFT_16809</name>
</gene>
<evidence type="ECO:0000313" key="12">
    <source>
        <dbReference type="Proteomes" id="UP000268162"/>
    </source>
</evidence>
<keyword evidence="12" id="KW-1185">Reference proteome</keyword>
<name>A0A4P9ZX91_9FUNG</name>
<proteinExistence type="predicted"/>
<keyword evidence="7" id="KW-1278">Translocase</keyword>
<keyword evidence="9 10" id="KW-0472">Membrane</keyword>
<dbReference type="GO" id="GO:0005886">
    <property type="term" value="C:plasma membrane"/>
    <property type="evidence" value="ECO:0007669"/>
    <property type="project" value="TreeGrafter"/>
</dbReference>
<reference evidence="12" key="1">
    <citation type="journal article" date="2018" name="Nat. Microbiol.">
        <title>Leveraging single-cell genomics to expand the fungal tree of life.</title>
        <authorList>
            <person name="Ahrendt S.R."/>
            <person name="Quandt C.A."/>
            <person name="Ciobanu D."/>
            <person name="Clum A."/>
            <person name="Salamov A."/>
            <person name="Andreopoulos B."/>
            <person name="Cheng J.F."/>
            <person name="Woyke T."/>
            <person name="Pelin A."/>
            <person name="Henrissat B."/>
            <person name="Reynolds N.K."/>
            <person name="Benny G.L."/>
            <person name="Smith M.E."/>
            <person name="James T.Y."/>
            <person name="Grigoriev I.V."/>
        </authorList>
    </citation>
    <scope>NUCLEOTIDE SEQUENCE [LARGE SCALE GENOMIC DNA]</scope>
    <source>
        <strain evidence="12">RSA 468</strain>
    </source>
</reference>
<dbReference type="SUPFAM" id="SSF81653">
    <property type="entry name" value="Calcium ATPase, transduction domain A"/>
    <property type="match status" value="1"/>
</dbReference>
<keyword evidence="5" id="KW-0547">Nucleotide-binding</keyword>
<dbReference type="GO" id="GO:0005524">
    <property type="term" value="F:ATP binding"/>
    <property type="evidence" value="ECO:0007669"/>
    <property type="project" value="UniProtKB-KW"/>
</dbReference>
<keyword evidence="6" id="KW-0067">ATP-binding</keyword>
<dbReference type="Gene3D" id="2.70.150.10">
    <property type="entry name" value="Calcium-transporting ATPase, cytoplasmic transduction domain A"/>
    <property type="match status" value="2"/>
</dbReference>
<dbReference type="EMBL" id="ML002384">
    <property type="protein sequence ID" value="RKP38284.1"/>
    <property type="molecule type" value="Genomic_DNA"/>
</dbReference>
<dbReference type="PANTHER" id="PTHR24092:SF180">
    <property type="entry name" value="PHOSPHOLIPID-TRANSPORTING ATPASE DNF1-RELATED"/>
    <property type="match status" value="1"/>
</dbReference>
<evidence type="ECO:0000256" key="2">
    <source>
        <dbReference type="ARBA" id="ARBA00004308"/>
    </source>
</evidence>
<dbReference type="InterPro" id="IPR023298">
    <property type="entry name" value="ATPase_P-typ_TM_dom_sf"/>
</dbReference>
<dbReference type="InterPro" id="IPR023299">
    <property type="entry name" value="ATPase_P-typ_cyto_dom_N"/>
</dbReference>
<feature type="non-terminal residue" evidence="11">
    <location>
        <position position="348"/>
    </location>
</feature>
<sequence>MSAGRNQSTNHPYGRRSHSFANSRLSVSGRIRPKFAESVWEELYVGDIILLRNHDPVPADMILLSTSEDDGTCYIETKNLDGETNLKTRTCVADTSKVQTAADCARLRAIIKSDPPSSNLSSHFATMTLMTDSLPSTDPTHIPPGHPLTQDGPQKVIPITMNNMLLRGCVLRNTDFAIGVILFTGPESKIMLNSGDTPSKRSRIERLINYQVITNFILLIIMCLLLAMGSALMWRHWEDVDVPWISETESIGGTYVLTFWQSLILLQNWIPISLYVSIEMVKTCQAYFMYQDLQMYYPPTDRACIPRTWNISDDLGQVQYVFSDKTGTLTRNVMEFRKCTINGHIYGK</sequence>
<evidence type="ECO:0000256" key="10">
    <source>
        <dbReference type="SAM" id="Phobius"/>
    </source>
</evidence>
<dbReference type="Proteomes" id="UP000268162">
    <property type="component" value="Unassembled WGS sequence"/>
</dbReference>
<dbReference type="Gene3D" id="1.20.1110.10">
    <property type="entry name" value="Calcium-transporting ATPase, transmembrane domain"/>
    <property type="match status" value="1"/>
</dbReference>
<dbReference type="Gene3D" id="3.40.1110.10">
    <property type="entry name" value="Calcium-transporting ATPase, cytoplasmic domain N"/>
    <property type="match status" value="1"/>
</dbReference>
<feature type="transmembrane region" description="Helical" evidence="10">
    <location>
        <begin position="210"/>
        <end position="234"/>
    </location>
</feature>
<comment type="subcellular location">
    <subcellularLocation>
        <location evidence="2">Endomembrane system</location>
    </subcellularLocation>
    <subcellularLocation>
        <location evidence="1">Membrane</location>
        <topology evidence="1">Multi-pass membrane protein</topology>
    </subcellularLocation>
</comment>
<accession>A0A4P9ZX91</accession>
<keyword evidence="4 10" id="KW-0812">Transmembrane</keyword>
<organism evidence="11 12">
    <name type="scientific">Dimargaris cristalligena</name>
    <dbReference type="NCBI Taxonomy" id="215637"/>
    <lineage>
        <taxon>Eukaryota</taxon>
        <taxon>Fungi</taxon>
        <taxon>Fungi incertae sedis</taxon>
        <taxon>Zoopagomycota</taxon>
        <taxon>Kickxellomycotina</taxon>
        <taxon>Dimargaritomycetes</taxon>
        <taxon>Dimargaritales</taxon>
        <taxon>Dimargaritaceae</taxon>
        <taxon>Dimargaris</taxon>
    </lineage>
</organism>
<keyword evidence="8 10" id="KW-1133">Transmembrane helix</keyword>
<dbReference type="InterPro" id="IPR008250">
    <property type="entry name" value="ATPase_P-typ_transduc_dom_A_sf"/>
</dbReference>
<dbReference type="InterPro" id="IPR023214">
    <property type="entry name" value="HAD_sf"/>
</dbReference>
<evidence type="ECO:0000256" key="6">
    <source>
        <dbReference type="ARBA" id="ARBA00022840"/>
    </source>
</evidence>
<evidence type="ECO:0000256" key="7">
    <source>
        <dbReference type="ARBA" id="ARBA00022967"/>
    </source>
</evidence>
<evidence type="ECO:0000256" key="1">
    <source>
        <dbReference type="ARBA" id="ARBA00004141"/>
    </source>
</evidence>